<protein>
    <submittedName>
        <fullName evidence="2">Uncharacterized protein</fullName>
    </submittedName>
</protein>
<feature type="compositionally biased region" description="Polar residues" evidence="1">
    <location>
        <begin position="1"/>
        <end position="28"/>
    </location>
</feature>
<name>A0A6S7FWS0_PARCT</name>
<sequence>MSDNNIIDTSSVEDQSTAESTCETSVSASARKINLGNKEMPELNKSEQWRGFTMNMPPPVNPKAFDYNKAILHAVKYVAEETMNDAVQEIHNLNSAEVDEDRILKHLFLAMICDEGGRGMVCYFHGNRQSSLH</sequence>
<evidence type="ECO:0000313" key="3">
    <source>
        <dbReference type="Proteomes" id="UP001152795"/>
    </source>
</evidence>
<accession>A0A6S7FWS0</accession>
<dbReference type="EMBL" id="CACRXK020000448">
    <property type="protein sequence ID" value="CAB3981953.1"/>
    <property type="molecule type" value="Genomic_DNA"/>
</dbReference>
<comment type="caution">
    <text evidence="2">The sequence shown here is derived from an EMBL/GenBank/DDBJ whole genome shotgun (WGS) entry which is preliminary data.</text>
</comment>
<evidence type="ECO:0000313" key="2">
    <source>
        <dbReference type="EMBL" id="CAB3981953.1"/>
    </source>
</evidence>
<gene>
    <name evidence="2" type="ORF">PACLA_8A078812</name>
</gene>
<organism evidence="2 3">
    <name type="scientific">Paramuricea clavata</name>
    <name type="common">Red gorgonian</name>
    <name type="synonym">Violescent sea-whip</name>
    <dbReference type="NCBI Taxonomy" id="317549"/>
    <lineage>
        <taxon>Eukaryota</taxon>
        <taxon>Metazoa</taxon>
        <taxon>Cnidaria</taxon>
        <taxon>Anthozoa</taxon>
        <taxon>Octocorallia</taxon>
        <taxon>Malacalcyonacea</taxon>
        <taxon>Plexauridae</taxon>
        <taxon>Paramuricea</taxon>
    </lineage>
</organism>
<dbReference type="Proteomes" id="UP001152795">
    <property type="component" value="Unassembled WGS sequence"/>
</dbReference>
<dbReference type="AlphaFoldDB" id="A0A6S7FWS0"/>
<feature type="region of interest" description="Disordered" evidence="1">
    <location>
        <begin position="1"/>
        <end position="40"/>
    </location>
</feature>
<reference evidence="2" key="1">
    <citation type="submission" date="2020-04" db="EMBL/GenBank/DDBJ databases">
        <authorList>
            <person name="Alioto T."/>
            <person name="Alioto T."/>
            <person name="Gomez Garrido J."/>
        </authorList>
    </citation>
    <scope>NUCLEOTIDE SEQUENCE</scope>
    <source>
        <strain evidence="2">A484AB</strain>
    </source>
</reference>
<proteinExistence type="predicted"/>
<evidence type="ECO:0000256" key="1">
    <source>
        <dbReference type="SAM" id="MobiDB-lite"/>
    </source>
</evidence>
<keyword evidence="3" id="KW-1185">Reference proteome</keyword>